<evidence type="ECO:0000313" key="4">
    <source>
        <dbReference type="Proteomes" id="UP000016933"/>
    </source>
</evidence>
<feature type="region of interest" description="Disordered" evidence="1">
    <location>
        <begin position="130"/>
        <end position="150"/>
    </location>
</feature>
<reference evidence="3 4" key="2">
    <citation type="journal article" date="2012" name="PLoS Pathog.">
        <title>Diverse lifestyles and strategies of plant pathogenesis encoded in the genomes of eighteen Dothideomycetes fungi.</title>
        <authorList>
            <person name="Ohm R.A."/>
            <person name="Feau N."/>
            <person name="Henrissat B."/>
            <person name="Schoch C.L."/>
            <person name="Horwitz B.A."/>
            <person name="Barry K.W."/>
            <person name="Condon B.J."/>
            <person name="Copeland A.C."/>
            <person name="Dhillon B."/>
            <person name="Glaser F."/>
            <person name="Hesse C.N."/>
            <person name="Kosti I."/>
            <person name="LaButti K."/>
            <person name="Lindquist E.A."/>
            <person name="Lucas S."/>
            <person name="Salamov A.A."/>
            <person name="Bradshaw R.E."/>
            <person name="Ciuffetti L."/>
            <person name="Hamelin R.C."/>
            <person name="Kema G.H.J."/>
            <person name="Lawrence C."/>
            <person name="Scott J.A."/>
            <person name="Spatafora J.W."/>
            <person name="Turgeon B.G."/>
            <person name="de Wit P.J.G.M."/>
            <person name="Zhong S."/>
            <person name="Goodwin S.B."/>
            <person name="Grigoriev I.V."/>
        </authorList>
    </citation>
    <scope>NUCLEOTIDE SEQUENCE [LARGE SCALE GENOMIC DNA]</scope>
    <source>
        <strain evidence="4">NZE10 / CBS 128990</strain>
    </source>
</reference>
<proteinExistence type="predicted"/>
<dbReference type="eggNOG" id="ENOG502TF4W">
    <property type="taxonomic scope" value="Eukaryota"/>
</dbReference>
<keyword evidence="4" id="KW-1185">Reference proteome</keyword>
<dbReference type="OrthoDB" id="3648838at2759"/>
<organism evidence="3 4">
    <name type="scientific">Dothistroma septosporum (strain NZE10 / CBS 128990)</name>
    <name type="common">Red band needle blight fungus</name>
    <name type="synonym">Mycosphaerella pini</name>
    <dbReference type="NCBI Taxonomy" id="675120"/>
    <lineage>
        <taxon>Eukaryota</taxon>
        <taxon>Fungi</taxon>
        <taxon>Dikarya</taxon>
        <taxon>Ascomycota</taxon>
        <taxon>Pezizomycotina</taxon>
        <taxon>Dothideomycetes</taxon>
        <taxon>Dothideomycetidae</taxon>
        <taxon>Mycosphaerellales</taxon>
        <taxon>Mycosphaerellaceae</taxon>
        <taxon>Dothistroma</taxon>
    </lineage>
</organism>
<evidence type="ECO:0000256" key="1">
    <source>
        <dbReference type="SAM" id="MobiDB-lite"/>
    </source>
</evidence>
<dbReference type="Pfam" id="PF12937">
    <property type="entry name" value="F-box-like"/>
    <property type="match status" value="1"/>
</dbReference>
<reference evidence="4" key="1">
    <citation type="journal article" date="2012" name="PLoS Genet.">
        <title>The genomes of the fungal plant pathogens Cladosporium fulvum and Dothistroma septosporum reveal adaptation to different hosts and lifestyles but also signatures of common ancestry.</title>
        <authorList>
            <person name="de Wit P.J.G.M."/>
            <person name="van der Burgt A."/>
            <person name="Oekmen B."/>
            <person name="Stergiopoulos I."/>
            <person name="Abd-Elsalam K.A."/>
            <person name="Aerts A.L."/>
            <person name="Bahkali A.H."/>
            <person name="Beenen H.G."/>
            <person name="Chettri P."/>
            <person name="Cox M.P."/>
            <person name="Datema E."/>
            <person name="de Vries R.P."/>
            <person name="Dhillon B."/>
            <person name="Ganley A.R."/>
            <person name="Griffiths S.A."/>
            <person name="Guo Y."/>
            <person name="Hamelin R.C."/>
            <person name="Henrissat B."/>
            <person name="Kabir M.S."/>
            <person name="Jashni M.K."/>
            <person name="Kema G."/>
            <person name="Klaubauf S."/>
            <person name="Lapidus A."/>
            <person name="Levasseur A."/>
            <person name="Lindquist E."/>
            <person name="Mehrabi R."/>
            <person name="Ohm R.A."/>
            <person name="Owen T.J."/>
            <person name="Salamov A."/>
            <person name="Schwelm A."/>
            <person name="Schijlen E."/>
            <person name="Sun H."/>
            <person name="van den Burg H.A."/>
            <person name="van Ham R.C.H.J."/>
            <person name="Zhang S."/>
            <person name="Goodwin S.B."/>
            <person name="Grigoriev I.V."/>
            <person name="Collemare J."/>
            <person name="Bradshaw R.E."/>
        </authorList>
    </citation>
    <scope>NUCLEOTIDE SEQUENCE [LARGE SCALE GENOMIC DNA]</scope>
    <source>
        <strain evidence="4">NZE10 / CBS 128990</strain>
    </source>
</reference>
<dbReference type="EMBL" id="KB446548">
    <property type="protein sequence ID" value="EME38179.1"/>
    <property type="molecule type" value="Genomic_DNA"/>
</dbReference>
<dbReference type="SUPFAM" id="SSF81383">
    <property type="entry name" value="F-box domain"/>
    <property type="match status" value="1"/>
</dbReference>
<dbReference type="AlphaFoldDB" id="M2YI24"/>
<sequence length="529" mass="60657">MYLPALCATMTSILQILPSELLARIFAFLPQRRDVSQARLVCKPFHELSSPFLITEVIFAPRLDTLKRCREVIDHPYFSRYVTHLIYDSSRYDEDLGTDWNSYVSRCHASPRDMIDEDWRRRQRDDKELLDELSNPSARGHGRAPDADVEGDADAMGIERYYEQVYRMGCQRHFPDYYSRYKNQQALQQRHIPHSMIKRAFTACPKLRNIVYTDHRGLARAGESYDSCCRRLFGLTLEPDHAGTSHTSWHQLFDIFELAHEVGARIDSFHVGSHPFMSTQSVIGSELDSAEAPLMLPLTYMGRRRGETLKVMRESFSRLDTLYLSYEDDVAPNPGGATLVRLLESAAQNVKHLSLVRAIDRGRVDYDPNAIGGCTNELDSLSIRCPHLRYLELRHLQLPHVQPLQDFLAAHASTLREVRLVEYCLTDRANEQEKLARWAGENMHLMGVEVVTAADLQALTAPTKPATRSRTSTSSRDLAVAEKALLEIESRERIWLGGRRNMLNRTVELADRARFATDPADWWLRIVRS</sequence>
<protein>
    <recommendedName>
        <fullName evidence="2">F-box domain-containing protein</fullName>
    </recommendedName>
</protein>
<gene>
    <name evidence="3" type="ORF">DOTSEDRAFT_75990</name>
</gene>
<evidence type="ECO:0000313" key="3">
    <source>
        <dbReference type="EMBL" id="EME38179.1"/>
    </source>
</evidence>
<dbReference type="InterPro" id="IPR001810">
    <property type="entry name" value="F-box_dom"/>
</dbReference>
<dbReference type="STRING" id="675120.M2YI24"/>
<dbReference type="HOGENOM" id="CLU_514851_0_0_1"/>
<accession>M2YI24</accession>
<name>M2YI24_DOTSN</name>
<dbReference type="CDD" id="cd09917">
    <property type="entry name" value="F-box_SF"/>
    <property type="match status" value="1"/>
</dbReference>
<evidence type="ECO:0000259" key="2">
    <source>
        <dbReference type="Pfam" id="PF12937"/>
    </source>
</evidence>
<dbReference type="InterPro" id="IPR036047">
    <property type="entry name" value="F-box-like_dom_sf"/>
</dbReference>
<dbReference type="Proteomes" id="UP000016933">
    <property type="component" value="Unassembled WGS sequence"/>
</dbReference>
<dbReference type="Gene3D" id="1.20.1280.50">
    <property type="match status" value="1"/>
</dbReference>
<feature type="domain" description="F-box" evidence="2">
    <location>
        <begin position="15"/>
        <end position="51"/>
    </location>
</feature>